<evidence type="ECO:0000313" key="3">
    <source>
        <dbReference type="Proteomes" id="UP000031036"/>
    </source>
</evidence>
<keyword evidence="3" id="KW-1185">Reference proteome</keyword>
<feature type="transmembrane region" description="Helical" evidence="1">
    <location>
        <begin position="78"/>
        <end position="99"/>
    </location>
</feature>
<organism evidence="2 3">
    <name type="scientific">Toxocara canis</name>
    <name type="common">Canine roundworm</name>
    <dbReference type="NCBI Taxonomy" id="6265"/>
    <lineage>
        <taxon>Eukaryota</taxon>
        <taxon>Metazoa</taxon>
        <taxon>Ecdysozoa</taxon>
        <taxon>Nematoda</taxon>
        <taxon>Chromadorea</taxon>
        <taxon>Rhabditida</taxon>
        <taxon>Spirurina</taxon>
        <taxon>Ascaridomorpha</taxon>
        <taxon>Ascaridoidea</taxon>
        <taxon>Toxocaridae</taxon>
        <taxon>Toxocara</taxon>
    </lineage>
</organism>
<keyword evidence="1" id="KW-1133">Transmembrane helix</keyword>
<evidence type="ECO:0000313" key="2">
    <source>
        <dbReference type="EMBL" id="KHN76097.1"/>
    </source>
</evidence>
<gene>
    <name evidence="2" type="ORF">Tcan_01190</name>
</gene>
<dbReference type="EMBL" id="JPKZ01002568">
    <property type="protein sequence ID" value="KHN76097.1"/>
    <property type="molecule type" value="Genomic_DNA"/>
</dbReference>
<reference evidence="2 3" key="1">
    <citation type="submission" date="2014-11" db="EMBL/GenBank/DDBJ databases">
        <title>Genetic blueprint of the zoonotic pathogen Toxocara canis.</title>
        <authorList>
            <person name="Zhu X.-Q."/>
            <person name="Korhonen P.K."/>
            <person name="Cai H."/>
            <person name="Young N.D."/>
            <person name="Nejsum P."/>
            <person name="von Samson-Himmelstjerna G."/>
            <person name="Boag P.R."/>
            <person name="Tan P."/>
            <person name="Li Q."/>
            <person name="Min J."/>
            <person name="Yang Y."/>
            <person name="Wang X."/>
            <person name="Fang X."/>
            <person name="Hall R.S."/>
            <person name="Hofmann A."/>
            <person name="Sternberg P.W."/>
            <person name="Jex A.R."/>
            <person name="Gasser R.B."/>
        </authorList>
    </citation>
    <scope>NUCLEOTIDE SEQUENCE [LARGE SCALE GENOMIC DNA]</scope>
    <source>
        <strain evidence="2">PN_DK_2014</strain>
    </source>
</reference>
<protein>
    <submittedName>
        <fullName evidence="2">Uncharacterized protein</fullName>
    </submittedName>
</protein>
<name>A0A0B2V3R8_TOXCA</name>
<feature type="non-terminal residue" evidence="2">
    <location>
        <position position="1"/>
    </location>
</feature>
<comment type="caution">
    <text evidence="2">The sequence shown here is derived from an EMBL/GenBank/DDBJ whole genome shotgun (WGS) entry which is preliminary data.</text>
</comment>
<dbReference type="AlphaFoldDB" id="A0A0B2V3R8"/>
<accession>A0A0B2V3R8</accession>
<sequence>RTFDISKRSYLGKEKEKGGGSGNDTRARSSLLFYVEIFACCSNCSLVIDENITVCIGRSHCSVSFPSSLVHQPFSADYFFVISSLSFSFYLLVSTLLLCSSNVVSLSCKCNLHLEDGLSNTLLYSGGQQMRKRTRFFGILWWQKESSTAGSGPSFI</sequence>
<keyword evidence="1" id="KW-0472">Membrane</keyword>
<proteinExistence type="predicted"/>
<dbReference type="Proteomes" id="UP000031036">
    <property type="component" value="Unassembled WGS sequence"/>
</dbReference>
<feature type="non-terminal residue" evidence="2">
    <location>
        <position position="156"/>
    </location>
</feature>
<evidence type="ECO:0000256" key="1">
    <source>
        <dbReference type="SAM" id="Phobius"/>
    </source>
</evidence>
<keyword evidence="1" id="KW-0812">Transmembrane</keyword>